<dbReference type="EMBL" id="OU963868">
    <property type="protein sequence ID" value="CAH0775995.1"/>
    <property type="molecule type" value="Genomic_DNA"/>
</dbReference>
<dbReference type="AlphaFoldDB" id="A0A9P0CF35"/>
<dbReference type="InterPro" id="IPR038538">
    <property type="entry name" value="MTERF_sf"/>
</dbReference>
<dbReference type="KEGG" id="btab:109035835"/>
<evidence type="ECO:0000313" key="5">
    <source>
        <dbReference type="Proteomes" id="UP001152759"/>
    </source>
</evidence>
<dbReference type="SMART" id="SM00733">
    <property type="entry name" value="Mterf"/>
    <property type="match status" value="3"/>
</dbReference>
<keyword evidence="2" id="KW-0809">Transit peptide</keyword>
<name>A0A9P0CF35_BEMTA</name>
<feature type="coiled-coil region" evidence="3">
    <location>
        <begin position="170"/>
        <end position="197"/>
    </location>
</feature>
<reference evidence="4" key="1">
    <citation type="submission" date="2021-12" db="EMBL/GenBank/DDBJ databases">
        <authorList>
            <person name="King R."/>
        </authorList>
    </citation>
    <scope>NUCLEOTIDE SEQUENCE</scope>
</reference>
<dbReference type="Gene3D" id="1.25.70.10">
    <property type="entry name" value="Transcription termination factor 3, mitochondrial"/>
    <property type="match status" value="1"/>
</dbReference>
<dbReference type="GO" id="GO:0006393">
    <property type="term" value="P:termination of mitochondrial transcription"/>
    <property type="evidence" value="ECO:0007669"/>
    <property type="project" value="TreeGrafter"/>
</dbReference>
<dbReference type="PANTHER" id="PTHR15437">
    <property type="entry name" value="TRANSCRIPTION TERMINATION FACTOR, MITOCHONDRIAL"/>
    <property type="match status" value="1"/>
</dbReference>
<dbReference type="InterPro" id="IPR003690">
    <property type="entry name" value="MTERF"/>
</dbReference>
<dbReference type="Proteomes" id="UP001152759">
    <property type="component" value="Chromosome 7"/>
</dbReference>
<dbReference type="GO" id="GO:0003676">
    <property type="term" value="F:nucleic acid binding"/>
    <property type="evidence" value="ECO:0007669"/>
    <property type="project" value="InterPro"/>
</dbReference>
<dbReference type="Pfam" id="PF02536">
    <property type="entry name" value="mTERF"/>
    <property type="match status" value="1"/>
</dbReference>
<gene>
    <name evidence="4" type="ORF">BEMITA_LOCUS12135</name>
</gene>
<dbReference type="GO" id="GO:0005759">
    <property type="term" value="C:mitochondrial matrix"/>
    <property type="evidence" value="ECO:0007669"/>
    <property type="project" value="TreeGrafter"/>
</dbReference>
<evidence type="ECO:0000256" key="3">
    <source>
        <dbReference type="SAM" id="Coils"/>
    </source>
</evidence>
<comment type="similarity">
    <text evidence="1">Belongs to the mTERF family.</text>
</comment>
<evidence type="ECO:0008006" key="6">
    <source>
        <dbReference type="Google" id="ProtNLM"/>
    </source>
</evidence>
<protein>
    <recommendedName>
        <fullName evidence="6">Transcription termination factor</fullName>
    </recommendedName>
</protein>
<evidence type="ECO:0000256" key="1">
    <source>
        <dbReference type="ARBA" id="ARBA00007692"/>
    </source>
</evidence>
<accession>A0A9P0CF35</accession>
<dbReference type="PANTHER" id="PTHR15437:SF6">
    <property type="entry name" value="TRANSCRIPTION TERMINATION FACTOR, MITOCHONDRIAL"/>
    <property type="match status" value="1"/>
</dbReference>
<keyword evidence="3" id="KW-0175">Coiled coil</keyword>
<evidence type="ECO:0000256" key="2">
    <source>
        <dbReference type="ARBA" id="ARBA00022946"/>
    </source>
</evidence>
<keyword evidence="5" id="KW-1185">Reference proteome</keyword>
<proteinExistence type="inferred from homology"/>
<evidence type="ECO:0000313" key="4">
    <source>
        <dbReference type="EMBL" id="CAH0775995.1"/>
    </source>
</evidence>
<organism evidence="4 5">
    <name type="scientific">Bemisia tabaci</name>
    <name type="common">Sweetpotato whitefly</name>
    <name type="synonym">Aleurodes tabaci</name>
    <dbReference type="NCBI Taxonomy" id="7038"/>
    <lineage>
        <taxon>Eukaryota</taxon>
        <taxon>Metazoa</taxon>
        <taxon>Ecdysozoa</taxon>
        <taxon>Arthropoda</taxon>
        <taxon>Hexapoda</taxon>
        <taxon>Insecta</taxon>
        <taxon>Pterygota</taxon>
        <taxon>Neoptera</taxon>
        <taxon>Paraneoptera</taxon>
        <taxon>Hemiptera</taxon>
        <taxon>Sternorrhyncha</taxon>
        <taxon>Aleyrodoidea</taxon>
        <taxon>Aleyrodidae</taxon>
        <taxon>Aleyrodinae</taxon>
        <taxon>Bemisia</taxon>
    </lineage>
</organism>
<sequence>MNRSVFQICLSAIHGPTSIPSRSVMKQMSKFSIAHVSNRSYFVNFILGDRQFNMPVHVEKKQEEGLSLQSFSLFQSFKTRNERRLKICELLQCSSADANSIMQIAINQRLFDDPETSATFFDKLKLLHQIGLDAKLVAQHQWLFDFSLGELEKKIEAFRQKEGVLKIDELNLLKLRKAELLDLLDLLEEDRESLMETRIDFFSREFGLSIPEVCSLLVERSFLRRKSLQQIMSIYQKLKDAGVSKSEIRNDFWIFKHKKQTIEERIQLAKRLQFDQFKCWMSRCNLRALKRSAEILTANKKILDKYKTREALLMEKLHIDEAEVGRICDTYPQLSKIRETKILHMIDFLMSEGITEDQIRAHPKILCHSPRTLKKRINELVKLGAHVPNVYVFCLNQRLYDRYIEKFLGGSASSSVNEGPVKSSSKL</sequence>